<dbReference type="Pfam" id="PF07690">
    <property type="entry name" value="MFS_1"/>
    <property type="match status" value="1"/>
</dbReference>
<organism evidence="8 9">
    <name type="scientific">Terrihalobacillus insolitus</name>
    <dbReference type="NCBI Taxonomy" id="2950438"/>
    <lineage>
        <taxon>Bacteria</taxon>
        <taxon>Bacillati</taxon>
        <taxon>Bacillota</taxon>
        <taxon>Bacilli</taxon>
        <taxon>Bacillales</taxon>
        <taxon>Bacillaceae</taxon>
        <taxon>Terrihalobacillus</taxon>
    </lineage>
</organism>
<gene>
    <name evidence="8" type="ORF">NC797_11445</name>
</gene>
<proteinExistence type="predicted"/>
<dbReference type="InterPro" id="IPR052714">
    <property type="entry name" value="MFS_Exporter"/>
</dbReference>
<dbReference type="Gene3D" id="1.20.1250.20">
    <property type="entry name" value="MFS general substrate transporter like domains"/>
    <property type="match status" value="2"/>
</dbReference>
<feature type="transmembrane region" description="Helical" evidence="6">
    <location>
        <begin position="344"/>
        <end position="363"/>
    </location>
</feature>
<keyword evidence="4 6" id="KW-1133">Transmembrane helix</keyword>
<evidence type="ECO:0000259" key="7">
    <source>
        <dbReference type="PROSITE" id="PS50850"/>
    </source>
</evidence>
<dbReference type="SUPFAM" id="SSF103473">
    <property type="entry name" value="MFS general substrate transporter"/>
    <property type="match status" value="1"/>
</dbReference>
<feature type="transmembrane region" description="Helical" evidence="6">
    <location>
        <begin position="257"/>
        <end position="281"/>
    </location>
</feature>
<evidence type="ECO:0000256" key="5">
    <source>
        <dbReference type="ARBA" id="ARBA00023136"/>
    </source>
</evidence>
<protein>
    <submittedName>
        <fullName evidence="8">MFS transporter</fullName>
    </submittedName>
</protein>
<keyword evidence="2" id="KW-0813">Transport</keyword>
<feature type="transmembrane region" description="Helical" evidence="6">
    <location>
        <begin position="90"/>
        <end position="112"/>
    </location>
</feature>
<keyword evidence="3 6" id="KW-0812">Transmembrane</keyword>
<feature type="transmembrane region" description="Helical" evidence="6">
    <location>
        <begin position="229"/>
        <end position="245"/>
    </location>
</feature>
<dbReference type="PANTHER" id="PTHR23531">
    <property type="entry name" value="QUINOLENE RESISTANCE PROTEIN NORA"/>
    <property type="match status" value="1"/>
</dbReference>
<dbReference type="PROSITE" id="PS50850">
    <property type="entry name" value="MFS"/>
    <property type="match status" value="1"/>
</dbReference>
<reference evidence="8" key="1">
    <citation type="submission" date="2022-06" db="EMBL/GenBank/DDBJ databases">
        <title>Aquibacillus sp. a new bacterium isolated from soil saline samples.</title>
        <authorList>
            <person name="Galisteo C."/>
            <person name="De La Haba R."/>
            <person name="Sanchez-Porro C."/>
            <person name="Ventosa A."/>
        </authorList>
    </citation>
    <scope>NUCLEOTIDE SEQUENCE</scope>
    <source>
        <strain evidence="8">3ASR75-11</strain>
    </source>
</reference>
<evidence type="ECO:0000256" key="4">
    <source>
        <dbReference type="ARBA" id="ARBA00022989"/>
    </source>
</evidence>
<evidence type="ECO:0000313" key="9">
    <source>
        <dbReference type="Proteomes" id="UP001145050"/>
    </source>
</evidence>
<feature type="transmembrane region" description="Helical" evidence="6">
    <location>
        <begin position="318"/>
        <end position="338"/>
    </location>
</feature>
<dbReference type="InterPro" id="IPR036259">
    <property type="entry name" value="MFS_trans_sf"/>
</dbReference>
<feature type="transmembrane region" description="Helical" evidence="6">
    <location>
        <begin position="287"/>
        <end position="306"/>
    </location>
</feature>
<evidence type="ECO:0000313" key="8">
    <source>
        <dbReference type="EMBL" id="MDC3425121.1"/>
    </source>
</evidence>
<dbReference type="EMBL" id="JAMQKB010000011">
    <property type="protein sequence ID" value="MDC3425121.1"/>
    <property type="molecule type" value="Genomic_DNA"/>
</dbReference>
<evidence type="ECO:0000256" key="6">
    <source>
        <dbReference type="SAM" id="Phobius"/>
    </source>
</evidence>
<comment type="subcellular location">
    <subcellularLocation>
        <location evidence="1">Cell membrane</location>
        <topology evidence="1">Multi-pass membrane protein</topology>
    </subcellularLocation>
</comment>
<dbReference type="InterPro" id="IPR011701">
    <property type="entry name" value="MFS"/>
</dbReference>
<comment type="caution">
    <text evidence="8">The sequence shown here is derived from an EMBL/GenBank/DDBJ whole genome shotgun (WGS) entry which is preliminary data.</text>
</comment>
<keyword evidence="9" id="KW-1185">Reference proteome</keyword>
<accession>A0A9X3WVT1</accession>
<name>A0A9X3WVT1_9BACI</name>
<dbReference type="AlphaFoldDB" id="A0A9X3WVT1"/>
<feature type="domain" description="Major facilitator superfamily (MFS) profile" evidence="7">
    <location>
        <begin position="189"/>
        <end position="385"/>
    </location>
</feature>
<dbReference type="PANTHER" id="PTHR23531:SF1">
    <property type="entry name" value="QUINOLENE RESISTANCE PROTEIN NORA"/>
    <property type="match status" value="1"/>
</dbReference>
<feature type="transmembrane region" description="Helical" evidence="6">
    <location>
        <begin position="195"/>
        <end position="217"/>
    </location>
</feature>
<feature type="transmembrane region" description="Helical" evidence="6">
    <location>
        <begin position="64"/>
        <end position="84"/>
    </location>
</feature>
<feature type="transmembrane region" description="Helical" evidence="6">
    <location>
        <begin position="36"/>
        <end position="57"/>
    </location>
</feature>
<dbReference type="RefSeq" id="WP_272436926.1">
    <property type="nucleotide sequence ID" value="NZ_JAMQKB010000011.1"/>
</dbReference>
<dbReference type="InterPro" id="IPR020846">
    <property type="entry name" value="MFS_dom"/>
</dbReference>
<evidence type="ECO:0000256" key="2">
    <source>
        <dbReference type="ARBA" id="ARBA00022448"/>
    </source>
</evidence>
<keyword evidence="5 6" id="KW-0472">Membrane</keyword>
<evidence type="ECO:0000256" key="3">
    <source>
        <dbReference type="ARBA" id="ARBA00022692"/>
    </source>
</evidence>
<feature type="transmembrane region" description="Helical" evidence="6">
    <location>
        <begin position="150"/>
        <end position="169"/>
    </location>
</feature>
<feature type="transmembrane region" description="Helical" evidence="6">
    <location>
        <begin position="124"/>
        <end position="144"/>
    </location>
</feature>
<dbReference type="GO" id="GO:0005886">
    <property type="term" value="C:plasma membrane"/>
    <property type="evidence" value="ECO:0007669"/>
    <property type="project" value="UniProtKB-SubCell"/>
</dbReference>
<sequence>MKKKILYLVFTFNFLFSLLTAILPLIVFSITNSSATSGYVMTVFMVSLLTVRFILFYKYVEPILLNKFGVISYCLGFLLLVFYYDQIIAFYIGSVFLGVGVGVVGPILLTMLTDASSDKKAVSYHNMLMALASATGPVLGVYMLNKLKENMYPILFAMGATMVIVSFLFGKGKVNEEKSESNELNLKAIILNKDYASNLLIFLISSINYGCIIAYLPILLDINDLRIDYFYLAFWICFVLAQIFVPRLGVKFKLPTLLYLFLFVLSVSIMLIGYAGSYWLLLPLGGIFGFGYGALMNVFYSIIAAVNEQRFKADAYSLFGIMSYVGVGIGAFLFSPLAEKSLSLIFVISGIITVVVLIAKYLVDFINIRKKVNGKEKEKCRVNEQ</sequence>
<evidence type="ECO:0000256" key="1">
    <source>
        <dbReference type="ARBA" id="ARBA00004651"/>
    </source>
</evidence>
<dbReference type="GO" id="GO:0022857">
    <property type="term" value="F:transmembrane transporter activity"/>
    <property type="evidence" value="ECO:0007669"/>
    <property type="project" value="InterPro"/>
</dbReference>
<feature type="transmembrane region" description="Helical" evidence="6">
    <location>
        <begin position="7"/>
        <end position="30"/>
    </location>
</feature>
<dbReference type="Proteomes" id="UP001145050">
    <property type="component" value="Unassembled WGS sequence"/>
</dbReference>